<gene>
    <name evidence="2" type="ORF">FHS72_000828</name>
</gene>
<evidence type="ECO:0000313" key="2">
    <source>
        <dbReference type="EMBL" id="MBB5721221.1"/>
    </source>
</evidence>
<dbReference type="CDD" id="cd04458">
    <property type="entry name" value="CSP_CDS"/>
    <property type="match status" value="1"/>
</dbReference>
<dbReference type="GO" id="GO:0003676">
    <property type="term" value="F:nucleic acid binding"/>
    <property type="evidence" value="ECO:0007669"/>
    <property type="project" value="InterPro"/>
</dbReference>
<feature type="domain" description="CSD" evidence="1">
    <location>
        <begin position="7"/>
        <end position="69"/>
    </location>
</feature>
<dbReference type="EMBL" id="JACIJM010000002">
    <property type="protein sequence ID" value="MBB5721221.1"/>
    <property type="molecule type" value="Genomic_DNA"/>
</dbReference>
<dbReference type="PANTHER" id="PTHR46565:SF20">
    <property type="entry name" value="COLD SHOCK DOMAIN-CONTAINING PROTEIN 4"/>
    <property type="match status" value="1"/>
</dbReference>
<dbReference type="PANTHER" id="PTHR46565">
    <property type="entry name" value="COLD SHOCK DOMAIN PROTEIN 2"/>
    <property type="match status" value="1"/>
</dbReference>
<accession>A0A7W9BIQ9</accession>
<sequence>MYTDDKNFSGTVKWFDPAKGFGFVVDAESGKEVLLHVNTLREFGINTIAKEVVVDFIIEGTERGVRVARVLEIRQPNDVVTYDDLTTEEKDTLEPGCVKWFDSVKGYGFVMLFRTNEEIFVHADILRKFGMGELFPGLAVAVVVDRGDAQKQVAVIQPWKFLT</sequence>
<keyword evidence="3" id="KW-1185">Reference proteome</keyword>
<dbReference type="Gene3D" id="2.40.50.140">
    <property type="entry name" value="Nucleic acid-binding proteins"/>
    <property type="match status" value="2"/>
</dbReference>
<dbReference type="PROSITE" id="PS51857">
    <property type="entry name" value="CSD_2"/>
    <property type="match status" value="1"/>
</dbReference>
<dbReference type="PRINTS" id="PR00050">
    <property type="entry name" value="COLDSHOCK"/>
</dbReference>
<dbReference type="Pfam" id="PF00313">
    <property type="entry name" value="CSD"/>
    <property type="match status" value="2"/>
</dbReference>
<reference evidence="2 3" key="1">
    <citation type="submission" date="2020-08" db="EMBL/GenBank/DDBJ databases">
        <title>Genomic Encyclopedia of Type Strains, Phase IV (KMG-IV): sequencing the most valuable type-strain genomes for metagenomic binning, comparative biology and taxonomic classification.</title>
        <authorList>
            <person name="Goeker M."/>
        </authorList>
    </citation>
    <scope>NUCLEOTIDE SEQUENCE [LARGE SCALE GENOMIC DNA]</scope>
    <source>
        <strain evidence="2 3">DSM 101064</strain>
    </source>
</reference>
<comment type="caution">
    <text evidence="2">The sequence shown here is derived from an EMBL/GenBank/DDBJ whole genome shotgun (WGS) entry which is preliminary data.</text>
</comment>
<dbReference type="Proteomes" id="UP000535415">
    <property type="component" value="Unassembled WGS sequence"/>
</dbReference>
<name>A0A7W9BIQ9_9RHOB</name>
<evidence type="ECO:0000313" key="3">
    <source>
        <dbReference type="Proteomes" id="UP000535415"/>
    </source>
</evidence>
<evidence type="ECO:0000259" key="1">
    <source>
        <dbReference type="PROSITE" id="PS51857"/>
    </source>
</evidence>
<proteinExistence type="predicted"/>
<dbReference type="AlphaFoldDB" id="A0A7W9BIQ9"/>
<dbReference type="InterPro" id="IPR012340">
    <property type="entry name" value="NA-bd_OB-fold"/>
</dbReference>
<dbReference type="GO" id="GO:0005829">
    <property type="term" value="C:cytosol"/>
    <property type="evidence" value="ECO:0007669"/>
    <property type="project" value="UniProtKB-ARBA"/>
</dbReference>
<dbReference type="SMART" id="SM00357">
    <property type="entry name" value="CSP"/>
    <property type="match status" value="2"/>
</dbReference>
<protein>
    <submittedName>
        <fullName evidence="2">CspA family cold shock protein</fullName>
    </submittedName>
</protein>
<dbReference type="SUPFAM" id="SSF50249">
    <property type="entry name" value="Nucleic acid-binding proteins"/>
    <property type="match status" value="2"/>
</dbReference>
<dbReference type="InterPro" id="IPR011129">
    <property type="entry name" value="CSD"/>
</dbReference>
<dbReference type="RefSeq" id="WP_183525982.1">
    <property type="nucleotide sequence ID" value="NZ_JACIJM010000002.1"/>
</dbReference>
<organism evidence="2 3">
    <name type="scientific">Yoonia ponticola</name>
    <dbReference type="NCBI Taxonomy" id="1524255"/>
    <lineage>
        <taxon>Bacteria</taxon>
        <taxon>Pseudomonadati</taxon>
        <taxon>Pseudomonadota</taxon>
        <taxon>Alphaproteobacteria</taxon>
        <taxon>Rhodobacterales</taxon>
        <taxon>Paracoccaceae</taxon>
        <taxon>Yoonia</taxon>
    </lineage>
</organism>
<dbReference type="InterPro" id="IPR002059">
    <property type="entry name" value="CSP_DNA-bd"/>
</dbReference>